<feature type="transmembrane region" description="Helical" evidence="2">
    <location>
        <begin position="65"/>
        <end position="82"/>
    </location>
</feature>
<dbReference type="EMBL" id="KV878355">
    <property type="protein sequence ID" value="OJJ43010.1"/>
    <property type="molecule type" value="Genomic_DNA"/>
</dbReference>
<sequence>MLTRRTPTVSTFSQAVAAASSSARDKGSLHVPYIDTPLPSPSLPSILPRHGKKTAPRWRRRRLRMLFWMVGGLCLFLLSRSISKNAEPHSDSDYLLSPLEEDGDFEIVGTNVLPEQPVALMVTDAYGKKRWTVSIPPVKEFPLAPSEYETICRQCDEISSLIANDGNNKYYSQPGQMDFYRKDLYYMDITDAQDEGLLPGSTAESNEQPHYQKTADTKLPGTRSTETDAKADTEKQICENSLTYVLQSSDAGFGKTLMGLWMSYGLAKEEGRSFFIDDSDWEYGQYSTYFQPPPKPNCLPPPATLRVPCPHDAKHLVVSAVTTPWIFGDSFTAHFTDARATAGINRQRRIFSFLRAGFEALFRLSDEDNDYLGIRLEDLKNSIDRGGLLIGIHVRHGDLHPIEPRYQDAYIPLQKYASAAANILESTFSPTPSDGGSSFNKRSASRIILASDDPDVYGAMEFQNAQKAQSRISLASKSTIDAAMVAQQSLSKSVQKNLGWEGGFFKNLFLSLGAPAARPIIDSPRPSKSQTRDVDSGIDSYHPSADSLVSPAEGLRLRELVGRAYLLDLAVLGHSDRLICGISSVTCRLLAVMMGWSNSLEQGAWHNIDGPFEWFSLSL</sequence>
<dbReference type="PANTHER" id="PTHR13132:SF29">
    <property type="entry name" value="ALPHA-(1,6)-FUCOSYLTRANSFERASE"/>
    <property type="match status" value="1"/>
</dbReference>
<dbReference type="GeneID" id="34612621"/>
<dbReference type="Proteomes" id="UP000184188">
    <property type="component" value="Unassembled WGS sequence"/>
</dbReference>
<dbReference type="VEuPathDB" id="FungiDB:ASPZODRAFT_154979"/>
<dbReference type="RefSeq" id="XP_022577520.1">
    <property type="nucleotide sequence ID" value="XM_022726157.1"/>
</dbReference>
<feature type="region of interest" description="Disordered" evidence="1">
    <location>
        <begin position="196"/>
        <end position="232"/>
    </location>
</feature>
<reference evidence="4" key="1">
    <citation type="journal article" date="2017" name="Genome Biol.">
        <title>Comparative genomics reveals high biological diversity and specific adaptations in the industrially and medically important fungal genus Aspergillus.</title>
        <authorList>
            <person name="de Vries R.P."/>
            <person name="Riley R."/>
            <person name="Wiebenga A."/>
            <person name="Aguilar-Osorio G."/>
            <person name="Amillis S."/>
            <person name="Uchima C.A."/>
            <person name="Anderluh G."/>
            <person name="Asadollahi M."/>
            <person name="Askin M."/>
            <person name="Barry K."/>
            <person name="Battaglia E."/>
            <person name="Bayram O."/>
            <person name="Benocci T."/>
            <person name="Braus-Stromeyer S.A."/>
            <person name="Caldana C."/>
            <person name="Canovas D."/>
            <person name="Cerqueira G.C."/>
            <person name="Chen F."/>
            <person name="Chen W."/>
            <person name="Choi C."/>
            <person name="Clum A."/>
            <person name="Dos Santos R.A."/>
            <person name="Damasio A.R."/>
            <person name="Diallinas G."/>
            <person name="Emri T."/>
            <person name="Fekete E."/>
            <person name="Flipphi M."/>
            <person name="Freyberg S."/>
            <person name="Gallo A."/>
            <person name="Gournas C."/>
            <person name="Habgood R."/>
            <person name="Hainaut M."/>
            <person name="Harispe M.L."/>
            <person name="Henrissat B."/>
            <person name="Hilden K.S."/>
            <person name="Hope R."/>
            <person name="Hossain A."/>
            <person name="Karabika E."/>
            <person name="Karaffa L."/>
            <person name="Karanyi Z."/>
            <person name="Krasevec N."/>
            <person name="Kuo A."/>
            <person name="Kusch H."/>
            <person name="LaButti K."/>
            <person name="Lagendijk E.L."/>
            <person name="Lapidus A."/>
            <person name="Levasseur A."/>
            <person name="Lindquist E."/>
            <person name="Lipzen A."/>
            <person name="Logrieco A.F."/>
            <person name="MacCabe A."/>
            <person name="Maekelae M.R."/>
            <person name="Malavazi I."/>
            <person name="Melin P."/>
            <person name="Meyer V."/>
            <person name="Mielnichuk N."/>
            <person name="Miskei M."/>
            <person name="Molnar A.P."/>
            <person name="Mule G."/>
            <person name="Ngan C.Y."/>
            <person name="Orejas M."/>
            <person name="Orosz E."/>
            <person name="Ouedraogo J.P."/>
            <person name="Overkamp K.M."/>
            <person name="Park H.-S."/>
            <person name="Perrone G."/>
            <person name="Piumi F."/>
            <person name="Punt P.J."/>
            <person name="Ram A.F."/>
            <person name="Ramon A."/>
            <person name="Rauscher S."/>
            <person name="Record E."/>
            <person name="Riano-Pachon D.M."/>
            <person name="Robert V."/>
            <person name="Roehrig J."/>
            <person name="Ruller R."/>
            <person name="Salamov A."/>
            <person name="Salih N.S."/>
            <person name="Samson R.A."/>
            <person name="Sandor E."/>
            <person name="Sanguinetti M."/>
            <person name="Schuetze T."/>
            <person name="Sepcic K."/>
            <person name="Shelest E."/>
            <person name="Sherlock G."/>
            <person name="Sophianopoulou V."/>
            <person name="Squina F.M."/>
            <person name="Sun H."/>
            <person name="Susca A."/>
            <person name="Todd R.B."/>
            <person name="Tsang A."/>
            <person name="Unkles S.E."/>
            <person name="van de Wiele N."/>
            <person name="van Rossen-Uffink D."/>
            <person name="Oliveira J.V."/>
            <person name="Vesth T.C."/>
            <person name="Visser J."/>
            <person name="Yu J.-H."/>
            <person name="Zhou M."/>
            <person name="Andersen M.R."/>
            <person name="Archer D.B."/>
            <person name="Baker S.E."/>
            <person name="Benoit I."/>
            <person name="Brakhage A.A."/>
            <person name="Braus G.H."/>
            <person name="Fischer R."/>
            <person name="Frisvad J.C."/>
            <person name="Goldman G.H."/>
            <person name="Houbraken J."/>
            <person name="Oakley B."/>
            <person name="Pocsi I."/>
            <person name="Scazzocchio C."/>
            <person name="Seiboth B."/>
            <person name="vanKuyk P.A."/>
            <person name="Wortman J."/>
            <person name="Dyer P.S."/>
            <person name="Grigoriev I.V."/>
        </authorList>
    </citation>
    <scope>NUCLEOTIDE SEQUENCE [LARGE SCALE GENOMIC DNA]</scope>
    <source>
        <strain evidence="4">CBS 506.65</strain>
    </source>
</reference>
<evidence type="ECO:0000256" key="2">
    <source>
        <dbReference type="SAM" id="Phobius"/>
    </source>
</evidence>
<proteinExistence type="predicted"/>
<keyword evidence="2" id="KW-0472">Membrane</keyword>
<name>A0A1L9S773_9EURO</name>
<dbReference type="GO" id="GO:0006487">
    <property type="term" value="P:protein N-linked glycosylation"/>
    <property type="evidence" value="ECO:0007669"/>
    <property type="project" value="TreeGrafter"/>
</dbReference>
<gene>
    <name evidence="3" type="ORF">ASPZODRAFT_154979</name>
</gene>
<dbReference type="OrthoDB" id="2392789at2759"/>
<protein>
    <submittedName>
        <fullName evidence="3">Uncharacterized protein</fullName>
    </submittedName>
</protein>
<keyword evidence="2" id="KW-0812">Transmembrane</keyword>
<evidence type="ECO:0000313" key="3">
    <source>
        <dbReference type="EMBL" id="OJJ43010.1"/>
    </source>
</evidence>
<organism evidence="3 4">
    <name type="scientific">Penicilliopsis zonata CBS 506.65</name>
    <dbReference type="NCBI Taxonomy" id="1073090"/>
    <lineage>
        <taxon>Eukaryota</taxon>
        <taxon>Fungi</taxon>
        <taxon>Dikarya</taxon>
        <taxon>Ascomycota</taxon>
        <taxon>Pezizomycotina</taxon>
        <taxon>Eurotiomycetes</taxon>
        <taxon>Eurotiomycetidae</taxon>
        <taxon>Eurotiales</taxon>
        <taxon>Aspergillaceae</taxon>
        <taxon>Penicilliopsis</taxon>
    </lineage>
</organism>
<evidence type="ECO:0000313" key="4">
    <source>
        <dbReference type="Proteomes" id="UP000184188"/>
    </source>
</evidence>
<keyword evidence="2" id="KW-1133">Transmembrane helix</keyword>
<dbReference type="AlphaFoldDB" id="A0A1L9S773"/>
<keyword evidence="4" id="KW-1185">Reference proteome</keyword>
<evidence type="ECO:0000256" key="1">
    <source>
        <dbReference type="SAM" id="MobiDB-lite"/>
    </source>
</evidence>
<dbReference type="PANTHER" id="PTHR13132">
    <property type="entry name" value="ALPHA- 1,6 -FUCOSYLTRANSFERASE"/>
    <property type="match status" value="1"/>
</dbReference>
<accession>A0A1L9S773</accession>
<feature type="compositionally biased region" description="Polar residues" evidence="1">
    <location>
        <begin position="202"/>
        <end position="211"/>
    </location>
</feature>
<dbReference type="GO" id="GO:0046921">
    <property type="term" value="F:alpha-(1-&gt;6)-fucosyltransferase activity"/>
    <property type="evidence" value="ECO:0007669"/>
    <property type="project" value="TreeGrafter"/>
</dbReference>